<keyword evidence="3" id="KW-1185">Reference proteome</keyword>
<dbReference type="SUPFAM" id="SSF53098">
    <property type="entry name" value="Ribonuclease H-like"/>
    <property type="match status" value="1"/>
</dbReference>
<evidence type="ECO:0000313" key="2">
    <source>
        <dbReference type="EMBL" id="KIK16522.1"/>
    </source>
</evidence>
<evidence type="ECO:0000259" key="1">
    <source>
        <dbReference type="Pfam" id="PF05699"/>
    </source>
</evidence>
<protein>
    <recommendedName>
        <fullName evidence="1">HAT C-terminal dimerisation domain-containing protein</fullName>
    </recommendedName>
</protein>
<dbReference type="EMBL" id="KN833855">
    <property type="protein sequence ID" value="KIK16522.1"/>
    <property type="molecule type" value="Genomic_DNA"/>
</dbReference>
<gene>
    <name evidence="2" type="ORF">PISMIDRAFT_15781</name>
</gene>
<evidence type="ECO:0000313" key="3">
    <source>
        <dbReference type="Proteomes" id="UP000054018"/>
    </source>
</evidence>
<proteinExistence type="predicted"/>
<dbReference type="Proteomes" id="UP000054018">
    <property type="component" value="Unassembled WGS sequence"/>
</dbReference>
<accession>A0A0C9Z2E8</accession>
<dbReference type="OrthoDB" id="3241084at2759"/>
<organism evidence="2 3">
    <name type="scientific">Pisolithus microcarpus 441</name>
    <dbReference type="NCBI Taxonomy" id="765257"/>
    <lineage>
        <taxon>Eukaryota</taxon>
        <taxon>Fungi</taxon>
        <taxon>Dikarya</taxon>
        <taxon>Basidiomycota</taxon>
        <taxon>Agaricomycotina</taxon>
        <taxon>Agaricomycetes</taxon>
        <taxon>Agaricomycetidae</taxon>
        <taxon>Boletales</taxon>
        <taxon>Sclerodermatineae</taxon>
        <taxon>Pisolithaceae</taxon>
        <taxon>Pisolithus</taxon>
    </lineage>
</organism>
<dbReference type="InterPro" id="IPR008906">
    <property type="entry name" value="HATC_C_dom"/>
</dbReference>
<reference evidence="3" key="2">
    <citation type="submission" date="2015-01" db="EMBL/GenBank/DDBJ databases">
        <title>Evolutionary Origins and Diversification of the Mycorrhizal Mutualists.</title>
        <authorList>
            <consortium name="DOE Joint Genome Institute"/>
            <consortium name="Mycorrhizal Genomics Consortium"/>
            <person name="Kohler A."/>
            <person name="Kuo A."/>
            <person name="Nagy L.G."/>
            <person name="Floudas D."/>
            <person name="Copeland A."/>
            <person name="Barry K.W."/>
            <person name="Cichocki N."/>
            <person name="Veneault-Fourrey C."/>
            <person name="LaButti K."/>
            <person name="Lindquist E.A."/>
            <person name="Lipzen A."/>
            <person name="Lundell T."/>
            <person name="Morin E."/>
            <person name="Murat C."/>
            <person name="Riley R."/>
            <person name="Ohm R."/>
            <person name="Sun H."/>
            <person name="Tunlid A."/>
            <person name="Henrissat B."/>
            <person name="Grigoriev I.V."/>
            <person name="Hibbett D.S."/>
            <person name="Martin F."/>
        </authorList>
    </citation>
    <scope>NUCLEOTIDE SEQUENCE [LARGE SCALE GENOMIC DNA]</scope>
    <source>
        <strain evidence="3">441</strain>
    </source>
</reference>
<sequence length="75" mass="8567">MPMARERGQLSIKEEFGSYIATTSQVDADVLAFWELEHARFPMIYCITMDYLLVQPSSVPCECIFLLSAETDTKK</sequence>
<dbReference type="Pfam" id="PF05699">
    <property type="entry name" value="Dimer_Tnp_hAT"/>
    <property type="match status" value="1"/>
</dbReference>
<name>A0A0C9Z2E8_9AGAM</name>
<dbReference type="InterPro" id="IPR012337">
    <property type="entry name" value="RNaseH-like_sf"/>
</dbReference>
<dbReference type="GO" id="GO:0046983">
    <property type="term" value="F:protein dimerization activity"/>
    <property type="evidence" value="ECO:0007669"/>
    <property type="project" value="InterPro"/>
</dbReference>
<dbReference type="AlphaFoldDB" id="A0A0C9Z2E8"/>
<feature type="domain" description="HAT C-terminal dimerisation" evidence="1">
    <location>
        <begin position="26"/>
        <end position="65"/>
    </location>
</feature>
<reference evidence="2 3" key="1">
    <citation type="submission" date="2014-04" db="EMBL/GenBank/DDBJ databases">
        <authorList>
            <consortium name="DOE Joint Genome Institute"/>
            <person name="Kuo A."/>
            <person name="Kohler A."/>
            <person name="Costa M.D."/>
            <person name="Nagy L.G."/>
            <person name="Floudas D."/>
            <person name="Copeland A."/>
            <person name="Barry K.W."/>
            <person name="Cichocki N."/>
            <person name="Veneault-Fourrey C."/>
            <person name="LaButti K."/>
            <person name="Lindquist E.A."/>
            <person name="Lipzen A."/>
            <person name="Lundell T."/>
            <person name="Morin E."/>
            <person name="Murat C."/>
            <person name="Sun H."/>
            <person name="Tunlid A."/>
            <person name="Henrissat B."/>
            <person name="Grigoriev I.V."/>
            <person name="Hibbett D.S."/>
            <person name="Martin F."/>
            <person name="Nordberg H.P."/>
            <person name="Cantor M.N."/>
            <person name="Hua S.X."/>
        </authorList>
    </citation>
    <scope>NUCLEOTIDE SEQUENCE [LARGE SCALE GENOMIC DNA]</scope>
    <source>
        <strain evidence="2 3">441</strain>
    </source>
</reference>
<dbReference type="HOGENOM" id="CLU_199940_0_0_1"/>